<sequence>MPIAAVSIVPRTGLSLWTAPAFKFSNGEDSPKNMDQGSITMTSSTVWLPTPRSGSQDFPPVILSVDSHDACVEYIQFFIIKRARFRKVSPSTVGVYKGKRELLPAVSLRVLAQDEPAGVDISGKRDLDSLNSERVIRELTFNGRSSGTPVTSETR</sequence>
<evidence type="ECO:0000313" key="2">
    <source>
        <dbReference type="Proteomes" id="UP000292702"/>
    </source>
</evidence>
<keyword evidence="2" id="KW-1185">Reference proteome</keyword>
<accession>A0A4V2MVB0</accession>
<name>A0A4V2MVB0_9APHY</name>
<gene>
    <name evidence="1" type="ORF">EIP91_008016</name>
</gene>
<organism evidence="1 2">
    <name type="scientific">Steccherinum ochraceum</name>
    <dbReference type="NCBI Taxonomy" id="92696"/>
    <lineage>
        <taxon>Eukaryota</taxon>
        <taxon>Fungi</taxon>
        <taxon>Dikarya</taxon>
        <taxon>Basidiomycota</taxon>
        <taxon>Agaricomycotina</taxon>
        <taxon>Agaricomycetes</taxon>
        <taxon>Polyporales</taxon>
        <taxon>Steccherinaceae</taxon>
        <taxon>Steccherinum</taxon>
    </lineage>
</organism>
<dbReference type="EMBL" id="RWJN01000437">
    <property type="protein sequence ID" value="TCD61707.1"/>
    <property type="molecule type" value="Genomic_DNA"/>
</dbReference>
<dbReference type="Proteomes" id="UP000292702">
    <property type="component" value="Unassembled WGS sequence"/>
</dbReference>
<protein>
    <submittedName>
        <fullName evidence="1">Uncharacterized protein</fullName>
    </submittedName>
</protein>
<dbReference type="AlphaFoldDB" id="A0A4V2MVB0"/>
<comment type="caution">
    <text evidence="1">The sequence shown here is derived from an EMBL/GenBank/DDBJ whole genome shotgun (WGS) entry which is preliminary data.</text>
</comment>
<evidence type="ECO:0000313" key="1">
    <source>
        <dbReference type="EMBL" id="TCD61707.1"/>
    </source>
</evidence>
<reference evidence="1 2" key="1">
    <citation type="submission" date="2018-11" db="EMBL/GenBank/DDBJ databases">
        <title>Genome assembly of Steccherinum ochraceum LE-BIN_3174, the white-rot fungus of the Steccherinaceae family (The Residual Polyporoid clade, Polyporales, Basidiomycota).</title>
        <authorList>
            <person name="Fedorova T.V."/>
            <person name="Glazunova O.A."/>
            <person name="Landesman E.O."/>
            <person name="Moiseenko K.V."/>
            <person name="Psurtseva N.V."/>
            <person name="Savinova O.S."/>
            <person name="Shakhova N.V."/>
            <person name="Tyazhelova T.V."/>
            <person name="Vasina D.V."/>
        </authorList>
    </citation>
    <scope>NUCLEOTIDE SEQUENCE [LARGE SCALE GENOMIC DNA]</scope>
    <source>
        <strain evidence="1 2">LE-BIN_3174</strain>
    </source>
</reference>
<proteinExistence type="predicted"/>